<accession>A0AAV5RF63</accession>
<dbReference type="Proteomes" id="UP001362899">
    <property type="component" value="Unassembled WGS sequence"/>
</dbReference>
<evidence type="ECO:0000313" key="2">
    <source>
        <dbReference type="EMBL" id="GMM50185.1"/>
    </source>
</evidence>
<name>A0AAV5RF63_STABA</name>
<organism evidence="2 3">
    <name type="scientific">Starmerella bacillaris</name>
    <name type="common">Yeast</name>
    <name type="synonym">Candida zemplinina</name>
    <dbReference type="NCBI Taxonomy" id="1247836"/>
    <lineage>
        <taxon>Eukaryota</taxon>
        <taxon>Fungi</taxon>
        <taxon>Dikarya</taxon>
        <taxon>Ascomycota</taxon>
        <taxon>Saccharomycotina</taxon>
        <taxon>Dipodascomycetes</taxon>
        <taxon>Dipodascales</taxon>
        <taxon>Trichomonascaceae</taxon>
        <taxon>Starmerella</taxon>
    </lineage>
</organism>
<sequence length="161" mass="17827">MPDSAPLNVAAATVGFELDTITPRSIAGVRYVRHHEWLDHVLENPLPVYSIVPPVVGEGLSSEALDESIKRAEAEIAELKKEEEEGWKFNVNEKKAQVLSNAINRLRNEFGTGSVSEIQQEVEQALDVKIEPAQAMRPVKITYSRDALNAESKTTDADMVM</sequence>
<proteinExistence type="predicted"/>
<reference evidence="2 3" key="1">
    <citation type="journal article" date="2023" name="Elife">
        <title>Identification of key yeast species and microbe-microbe interactions impacting larval growth of Drosophila in the wild.</title>
        <authorList>
            <person name="Mure A."/>
            <person name="Sugiura Y."/>
            <person name="Maeda R."/>
            <person name="Honda K."/>
            <person name="Sakurai N."/>
            <person name="Takahashi Y."/>
            <person name="Watada M."/>
            <person name="Katoh T."/>
            <person name="Gotoh A."/>
            <person name="Gotoh Y."/>
            <person name="Taniguchi I."/>
            <person name="Nakamura K."/>
            <person name="Hayashi T."/>
            <person name="Katayama T."/>
            <person name="Uemura T."/>
            <person name="Hattori Y."/>
        </authorList>
    </citation>
    <scope>NUCLEOTIDE SEQUENCE [LARGE SCALE GENOMIC DNA]</scope>
    <source>
        <strain evidence="2 3">SB-73</strain>
    </source>
</reference>
<dbReference type="Pfam" id="PF20497">
    <property type="entry name" value="SWI-SNF_Ssr4_C"/>
    <property type="match status" value="1"/>
</dbReference>
<dbReference type="InterPro" id="IPR046464">
    <property type="entry name" value="SWI-SNF_Ssr4_C"/>
</dbReference>
<evidence type="ECO:0000259" key="1">
    <source>
        <dbReference type="Pfam" id="PF20497"/>
    </source>
</evidence>
<dbReference type="EMBL" id="BTGC01000003">
    <property type="protein sequence ID" value="GMM50185.1"/>
    <property type="molecule type" value="Genomic_DNA"/>
</dbReference>
<evidence type="ECO:0000313" key="3">
    <source>
        <dbReference type="Proteomes" id="UP001362899"/>
    </source>
</evidence>
<comment type="caution">
    <text evidence="2">The sequence shown here is derived from an EMBL/GenBank/DDBJ whole genome shotgun (WGS) entry which is preliminary data.</text>
</comment>
<dbReference type="AlphaFoldDB" id="A0AAV5RF63"/>
<protein>
    <recommendedName>
        <fullName evidence="1">SWI/SNF and RSC complexes subunit Ssr4 C-terminal domain-containing protein</fullName>
    </recommendedName>
</protein>
<keyword evidence="3" id="KW-1185">Reference proteome</keyword>
<feature type="domain" description="SWI/SNF and RSC complexes subunit Ssr4 C-terminal" evidence="1">
    <location>
        <begin position="18"/>
        <end position="61"/>
    </location>
</feature>
<gene>
    <name evidence="2" type="ORF">DASB73_011430</name>
</gene>